<reference evidence="1 2" key="1">
    <citation type="journal article" date="2012" name="Science">
        <title>The Paleozoic origin of enzymatic lignin decomposition reconstructed from 31 fungal genomes.</title>
        <authorList>
            <person name="Floudas D."/>
            <person name="Binder M."/>
            <person name="Riley R."/>
            <person name="Barry K."/>
            <person name="Blanchette R.A."/>
            <person name="Henrissat B."/>
            <person name="Martinez A.T."/>
            <person name="Otillar R."/>
            <person name="Spatafora J.W."/>
            <person name="Yadav J.S."/>
            <person name="Aerts A."/>
            <person name="Benoit I."/>
            <person name="Boyd A."/>
            <person name="Carlson A."/>
            <person name="Copeland A."/>
            <person name="Coutinho P.M."/>
            <person name="de Vries R.P."/>
            <person name="Ferreira P."/>
            <person name="Findley K."/>
            <person name="Foster B."/>
            <person name="Gaskell J."/>
            <person name="Glotzer D."/>
            <person name="Gorecki P."/>
            <person name="Heitman J."/>
            <person name="Hesse C."/>
            <person name="Hori C."/>
            <person name="Igarashi K."/>
            <person name="Jurgens J.A."/>
            <person name="Kallen N."/>
            <person name="Kersten P."/>
            <person name="Kohler A."/>
            <person name="Kuees U."/>
            <person name="Kumar T.K.A."/>
            <person name="Kuo A."/>
            <person name="LaButti K."/>
            <person name="Larrondo L.F."/>
            <person name="Lindquist E."/>
            <person name="Ling A."/>
            <person name="Lombard V."/>
            <person name="Lucas S."/>
            <person name="Lundell T."/>
            <person name="Martin R."/>
            <person name="McLaughlin D.J."/>
            <person name="Morgenstern I."/>
            <person name="Morin E."/>
            <person name="Murat C."/>
            <person name="Nagy L.G."/>
            <person name="Nolan M."/>
            <person name="Ohm R.A."/>
            <person name="Patyshakuliyeva A."/>
            <person name="Rokas A."/>
            <person name="Ruiz-Duenas F.J."/>
            <person name="Sabat G."/>
            <person name="Salamov A."/>
            <person name="Samejima M."/>
            <person name="Schmutz J."/>
            <person name="Slot J.C."/>
            <person name="St John F."/>
            <person name="Stenlid J."/>
            <person name="Sun H."/>
            <person name="Sun S."/>
            <person name="Syed K."/>
            <person name="Tsang A."/>
            <person name="Wiebenga A."/>
            <person name="Young D."/>
            <person name="Pisabarro A."/>
            <person name="Eastwood D.C."/>
            <person name="Martin F."/>
            <person name="Cullen D."/>
            <person name="Grigoriev I.V."/>
            <person name="Hibbett D.S."/>
        </authorList>
    </citation>
    <scope>NUCLEOTIDE SEQUENCE [LARGE SCALE GENOMIC DNA]</scope>
    <source>
        <strain evidence="1 2">DJM-731 SS1</strain>
    </source>
</reference>
<dbReference type="Proteomes" id="UP000030653">
    <property type="component" value="Unassembled WGS sequence"/>
</dbReference>
<proteinExistence type="predicted"/>
<dbReference type="OrthoDB" id="5599269at2759"/>
<dbReference type="GO" id="GO:0008289">
    <property type="term" value="F:lipid binding"/>
    <property type="evidence" value="ECO:0007669"/>
    <property type="project" value="TreeGrafter"/>
</dbReference>
<dbReference type="OMA" id="WGYDNDD"/>
<dbReference type="GO" id="GO:0006897">
    <property type="term" value="P:endocytosis"/>
    <property type="evidence" value="ECO:0007669"/>
    <property type="project" value="TreeGrafter"/>
</dbReference>
<dbReference type="AlphaFoldDB" id="M5FNP5"/>
<dbReference type="HOGENOM" id="CLU_081748_0_0_1"/>
<gene>
    <name evidence="1" type="ORF">DACRYDRAFT_92154</name>
</gene>
<dbReference type="InterPro" id="IPR027267">
    <property type="entry name" value="AH/BAR_dom_sf"/>
</dbReference>
<dbReference type="InterPro" id="IPR028245">
    <property type="entry name" value="PIL1/LSP1"/>
</dbReference>
<evidence type="ECO:0000313" key="2">
    <source>
        <dbReference type="Proteomes" id="UP000030653"/>
    </source>
</evidence>
<dbReference type="GO" id="GO:0005886">
    <property type="term" value="C:plasma membrane"/>
    <property type="evidence" value="ECO:0007669"/>
    <property type="project" value="TreeGrafter"/>
</dbReference>
<dbReference type="Gene3D" id="1.20.1270.60">
    <property type="entry name" value="Arfaptin homology (AH) domain/BAR domain"/>
    <property type="match status" value="1"/>
</dbReference>
<dbReference type="RefSeq" id="XP_040623386.1">
    <property type="nucleotide sequence ID" value="XM_040777044.1"/>
</dbReference>
<evidence type="ECO:0000313" key="1">
    <source>
        <dbReference type="EMBL" id="EJT96488.1"/>
    </source>
</evidence>
<sequence>MSRLGVFSNIQSKIAHASTIPALGNKDLRLLQEWISTEKGVLNSLTRLVGDLDKVNEALTHWGSGEGADLGDILSRSRDLLSHVSIALSRFAEHEGAMRAMLKGIRTREEALDDAKKRRRNLVGKAEVAQKKLSKMGQENKQLPQQTELLTSLRQEIAQLDGHIFNEEPAVFDFKRRTTKDVMVLKFGGLAELAEKITIIGTLGKDLIEDIPLEATTPGQMRAPYTAFDKTRETVEEAARCVNSVQKPRRPYLPTNGLTVMQNNRKACHSALDTREFLNQWRNRSSPLRHHSAQNCLITFRPVWGSRLQQI</sequence>
<dbReference type="PANTHER" id="PTHR31962">
    <property type="entry name" value="SPHINGOLIPID LONG CHAIN BASE-RESPONSIVE PROTEIN PIL1"/>
    <property type="match status" value="1"/>
</dbReference>
<dbReference type="GO" id="GO:0036286">
    <property type="term" value="C:eisosome filament"/>
    <property type="evidence" value="ECO:0007669"/>
    <property type="project" value="TreeGrafter"/>
</dbReference>
<dbReference type="GO" id="GO:0070941">
    <property type="term" value="P:eisosome assembly"/>
    <property type="evidence" value="ECO:0007669"/>
    <property type="project" value="TreeGrafter"/>
</dbReference>
<keyword evidence="2" id="KW-1185">Reference proteome</keyword>
<dbReference type="STRING" id="1858805.M5FNP5"/>
<dbReference type="EMBL" id="JH795917">
    <property type="protein sequence ID" value="EJT96488.1"/>
    <property type="molecule type" value="Genomic_DNA"/>
</dbReference>
<organism evidence="1 2">
    <name type="scientific">Dacryopinax primogenitus (strain DJM 731)</name>
    <name type="common">Brown rot fungus</name>
    <dbReference type="NCBI Taxonomy" id="1858805"/>
    <lineage>
        <taxon>Eukaryota</taxon>
        <taxon>Fungi</taxon>
        <taxon>Dikarya</taxon>
        <taxon>Basidiomycota</taxon>
        <taxon>Agaricomycotina</taxon>
        <taxon>Dacrymycetes</taxon>
        <taxon>Dacrymycetales</taxon>
        <taxon>Dacrymycetaceae</taxon>
        <taxon>Dacryopinax</taxon>
    </lineage>
</organism>
<accession>M5FNP5</accession>
<name>M5FNP5_DACPD</name>
<dbReference type="Pfam" id="PF13805">
    <property type="entry name" value="Pil1"/>
    <property type="match status" value="1"/>
</dbReference>
<dbReference type="PANTHER" id="PTHR31962:SF6">
    <property type="entry name" value="EISOSOME COMPONENT PIL1-DOMAIN-CONTAINING PROTEIN"/>
    <property type="match status" value="1"/>
</dbReference>
<protein>
    <submittedName>
        <fullName evidence="1">Uncharacterized protein</fullName>
    </submittedName>
</protein>
<dbReference type="GeneID" id="63692106"/>